<gene>
    <name evidence="1" type="ORF">KE626_25925</name>
</gene>
<comment type="caution">
    <text evidence="1">The sequence shown here is derived from an EMBL/GenBank/DDBJ whole genome shotgun (WGS) entry which is preliminary data.</text>
</comment>
<evidence type="ECO:0000313" key="2">
    <source>
        <dbReference type="Proteomes" id="UP000676386"/>
    </source>
</evidence>
<dbReference type="InterPro" id="IPR021457">
    <property type="entry name" value="DUF3108"/>
</dbReference>
<name>A0ABS5J6G0_9BACT</name>
<dbReference type="EMBL" id="JAGTXB010000017">
    <property type="protein sequence ID" value="MBS0030791.1"/>
    <property type="molecule type" value="Genomic_DNA"/>
</dbReference>
<reference evidence="1 2" key="1">
    <citation type="submission" date="2021-04" db="EMBL/GenBank/DDBJ databases">
        <title>Chitinophaga sp. nov., isolated from the rhizosphere soil.</title>
        <authorList>
            <person name="He S."/>
        </authorList>
    </citation>
    <scope>NUCLEOTIDE SEQUENCE [LARGE SCALE GENOMIC DNA]</scope>
    <source>
        <strain evidence="1 2">2R12</strain>
    </source>
</reference>
<dbReference type="RefSeq" id="WP_211975928.1">
    <property type="nucleotide sequence ID" value="NZ_CBFHAM010000036.1"/>
</dbReference>
<proteinExistence type="predicted"/>
<keyword evidence="2" id="KW-1185">Reference proteome</keyword>
<accession>A0ABS5J6G0</accession>
<protein>
    <submittedName>
        <fullName evidence="1">Uncharacterized protein</fullName>
    </submittedName>
</protein>
<dbReference type="Pfam" id="PF11306">
    <property type="entry name" value="DUF3108"/>
    <property type="match status" value="1"/>
</dbReference>
<sequence>MRLRLTIFNIKQVFLPVTGLLILLATATYAQVDTIDQRHQRLNTAFLKPGVRQYLVYFQLPTRSNMLSLSLWVREIEKTNRNNVPVFKTTQHWYSEDTARYAMFTSFNTVSDFSPLFHEEIRGKDRKAYNWSAQGVAGDSGPDNKAADFKFDFDRPNYNWHLDIETFEMLPLAKGKIFEINFYDAGLDTPKYVRYQVTGSDVLQTLNNQAVDCWKLFTEGESPRGHYTQIFWISKAGHELLKEEDSFGGMFRYKIKLPGLTPYLDERFVKQAK</sequence>
<dbReference type="Proteomes" id="UP000676386">
    <property type="component" value="Unassembled WGS sequence"/>
</dbReference>
<evidence type="ECO:0000313" key="1">
    <source>
        <dbReference type="EMBL" id="MBS0030791.1"/>
    </source>
</evidence>
<organism evidence="1 2">
    <name type="scientific">Chitinophaga hostae</name>
    <dbReference type="NCBI Taxonomy" id="2831022"/>
    <lineage>
        <taxon>Bacteria</taxon>
        <taxon>Pseudomonadati</taxon>
        <taxon>Bacteroidota</taxon>
        <taxon>Chitinophagia</taxon>
        <taxon>Chitinophagales</taxon>
        <taxon>Chitinophagaceae</taxon>
        <taxon>Chitinophaga</taxon>
    </lineage>
</organism>